<evidence type="ECO:0000313" key="3">
    <source>
        <dbReference type="Proteomes" id="UP000242188"/>
    </source>
</evidence>
<protein>
    <submittedName>
        <fullName evidence="2">Uncharacterized protein</fullName>
    </submittedName>
</protein>
<reference evidence="2 3" key="1">
    <citation type="journal article" date="2017" name="Nat. Ecol. Evol.">
        <title>Scallop genome provides insights into evolution of bilaterian karyotype and development.</title>
        <authorList>
            <person name="Wang S."/>
            <person name="Zhang J."/>
            <person name="Jiao W."/>
            <person name="Li J."/>
            <person name="Xun X."/>
            <person name="Sun Y."/>
            <person name="Guo X."/>
            <person name="Huan P."/>
            <person name="Dong B."/>
            <person name="Zhang L."/>
            <person name="Hu X."/>
            <person name="Sun X."/>
            <person name="Wang J."/>
            <person name="Zhao C."/>
            <person name="Wang Y."/>
            <person name="Wang D."/>
            <person name="Huang X."/>
            <person name="Wang R."/>
            <person name="Lv J."/>
            <person name="Li Y."/>
            <person name="Zhang Z."/>
            <person name="Liu B."/>
            <person name="Lu W."/>
            <person name="Hui Y."/>
            <person name="Liang J."/>
            <person name="Zhou Z."/>
            <person name="Hou R."/>
            <person name="Li X."/>
            <person name="Liu Y."/>
            <person name="Li H."/>
            <person name="Ning X."/>
            <person name="Lin Y."/>
            <person name="Zhao L."/>
            <person name="Xing Q."/>
            <person name="Dou J."/>
            <person name="Li Y."/>
            <person name="Mao J."/>
            <person name="Guo H."/>
            <person name="Dou H."/>
            <person name="Li T."/>
            <person name="Mu C."/>
            <person name="Jiang W."/>
            <person name="Fu Q."/>
            <person name="Fu X."/>
            <person name="Miao Y."/>
            <person name="Liu J."/>
            <person name="Yu Q."/>
            <person name="Li R."/>
            <person name="Liao H."/>
            <person name="Li X."/>
            <person name="Kong Y."/>
            <person name="Jiang Z."/>
            <person name="Chourrout D."/>
            <person name="Li R."/>
            <person name="Bao Z."/>
        </authorList>
    </citation>
    <scope>NUCLEOTIDE SEQUENCE [LARGE SCALE GENOMIC DNA]</scope>
    <source>
        <strain evidence="2 3">PY_sf001</strain>
    </source>
</reference>
<feature type="region of interest" description="Disordered" evidence="1">
    <location>
        <begin position="232"/>
        <end position="296"/>
    </location>
</feature>
<name>A0A210QZB5_MIZYE</name>
<keyword evidence="3" id="KW-1185">Reference proteome</keyword>
<feature type="compositionally biased region" description="Low complexity" evidence="1">
    <location>
        <begin position="153"/>
        <end position="174"/>
    </location>
</feature>
<comment type="caution">
    <text evidence="2">The sequence shown here is derived from an EMBL/GenBank/DDBJ whole genome shotgun (WGS) entry which is preliminary data.</text>
</comment>
<evidence type="ECO:0000256" key="1">
    <source>
        <dbReference type="SAM" id="MobiDB-lite"/>
    </source>
</evidence>
<feature type="compositionally biased region" description="Basic and acidic residues" evidence="1">
    <location>
        <begin position="45"/>
        <end position="62"/>
    </location>
</feature>
<dbReference type="Proteomes" id="UP000242188">
    <property type="component" value="Unassembled WGS sequence"/>
</dbReference>
<proteinExistence type="predicted"/>
<dbReference type="AlphaFoldDB" id="A0A210QZB5"/>
<feature type="compositionally biased region" description="Basic and acidic residues" evidence="1">
    <location>
        <begin position="7"/>
        <end position="21"/>
    </location>
</feature>
<evidence type="ECO:0000313" key="2">
    <source>
        <dbReference type="EMBL" id="OWF54086.1"/>
    </source>
</evidence>
<dbReference type="OrthoDB" id="6162169at2759"/>
<feature type="compositionally biased region" description="Polar residues" evidence="1">
    <location>
        <begin position="244"/>
        <end position="255"/>
    </location>
</feature>
<gene>
    <name evidence="2" type="ORF">KP79_PYT15230</name>
</gene>
<dbReference type="EMBL" id="NEDP02001165">
    <property type="protein sequence ID" value="OWF54086.1"/>
    <property type="molecule type" value="Genomic_DNA"/>
</dbReference>
<sequence length="296" mass="32733">MAEVDDHDGREHSSLSERYELEIDDETDSPRRLNDSLTPESGIELESRATDLTGKGDEKTFIPDEEPESSLAVKPNEMFQFDLTNPDEVMRMLETVDLSEEDTDVLLEEAYNVNKKLKMMLQKKGEEKEFNHAEASLVNGSSVIMVPGKSVQSRANSNTRTNSNSRANSNTRTNPSTKTMPSQCRVASGTASRENLFAKNVPLPPIKDINPHSLHPTVGNTVDAHASSVYSAKLRRPAPPSAGGTPTRNALSSQGPGRRVVPHQGLMPNKKPKSAKKHEQVPVVERPPWNDRFNQD</sequence>
<feature type="region of interest" description="Disordered" evidence="1">
    <location>
        <begin position="148"/>
        <end position="190"/>
    </location>
</feature>
<accession>A0A210QZB5</accession>
<feature type="region of interest" description="Disordered" evidence="1">
    <location>
        <begin position="1"/>
        <end position="69"/>
    </location>
</feature>
<organism evidence="2 3">
    <name type="scientific">Mizuhopecten yessoensis</name>
    <name type="common">Japanese scallop</name>
    <name type="synonym">Patinopecten yessoensis</name>
    <dbReference type="NCBI Taxonomy" id="6573"/>
    <lineage>
        <taxon>Eukaryota</taxon>
        <taxon>Metazoa</taxon>
        <taxon>Spiralia</taxon>
        <taxon>Lophotrochozoa</taxon>
        <taxon>Mollusca</taxon>
        <taxon>Bivalvia</taxon>
        <taxon>Autobranchia</taxon>
        <taxon>Pteriomorphia</taxon>
        <taxon>Pectinida</taxon>
        <taxon>Pectinoidea</taxon>
        <taxon>Pectinidae</taxon>
        <taxon>Mizuhopecten</taxon>
    </lineage>
</organism>